<evidence type="ECO:0000256" key="1">
    <source>
        <dbReference type="SAM" id="MobiDB-lite"/>
    </source>
</evidence>
<sequence>MATEEPESEGQTDGGRTVTTEAAPGETRTSRWLGKRWYRTTPGIVTAGVLVVLTAVGLAISTGVVAPAFTELDPSAEAAIPPYVYLYGGLGGLAYVFTSLVVEFEKTTEELGRAGLRLLAAPLLAAGIYLLMRFFLDSPSTRQVAGLSFLVGLYVKVTIEALGSLARRLYGRPTGRARRTDGDSE</sequence>
<feature type="transmembrane region" description="Helical" evidence="2">
    <location>
        <begin position="44"/>
        <end position="70"/>
    </location>
</feature>
<proteinExistence type="predicted"/>
<keyword evidence="2" id="KW-0812">Transmembrane</keyword>
<dbReference type="Proteomes" id="UP001597034">
    <property type="component" value="Unassembled WGS sequence"/>
</dbReference>
<name>A0ABD6DGZ8_9EURY</name>
<evidence type="ECO:0000313" key="4">
    <source>
        <dbReference type="Proteomes" id="UP001597034"/>
    </source>
</evidence>
<feature type="transmembrane region" description="Helical" evidence="2">
    <location>
        <begin position="82"/>
        <end position="102"/>
    </location>
</feature>
<organism evidence="3 4">
    <name type="scientific">Haloarchaeobius litoreus</name>
    <dbReference type="NCBI Taxonomy" id="755306"/>
    <lineage>
        <taxon>Archaea</taxon>
        <taxon>Methanobacteriati</taxon>
        <taxon>Methanobacteriota</taxon>
        <taxon>Stenosarchaea group</taxon>
        <taxon>Halobacteria</taxon>
        <taxon>Halobacteriales</taxon>
        <taxon>Halorubellaceae</taxon>
        <taxon>Haloarchaeobius</taxon>
    </lineage>
</organism>
<comment type="caution">
    <text evidence="3">The sequence shown here is derived from an EMBL/GenBank/DDBJ whole genome shotgun (WGS) entry which is preliminary data.</text>
</comment>
<feature type="transmembrane region" description="Helical" evidence="2">
    <location>
        <begin position="114"/>
        <end position="132"/>
    </location>
</feature>
<feature type="region of interest" description="Disordered" evidence="1">
    <location>
        <begin position="1"/>
        <end position="27"/>
    </location>
</feature>
<dbReference type="RefSeq" id="WP_256398889.1">
    <property type="nucleotide sequence ID" value="NZ_JANHJR010000001.1"/>
</dbReference>
<evidence type="ECO:0000313" key="3">
    <source>
        <dbReference type="EMBL" id="MFD1645594.1"/>
    </source>
</evidence>
<keyword evidence="2" id="KW-0472">Membrane</keyword>
<dbReference type="EMBL" id="JBHUDO010000002">
    <property type="protein sequence ID" value="MFD1645594.1"/>
    <property type="molecule type" value="Genomic_DNA"/>
</dbReference>
<evidence type="ECO:0000256" key="2">
    <source>
        <dbReference type="SAM" id="Phobius"/>
    </source>
</evidence>
<reference evidence="3 4" key="1">
    <citation type="journal article" date="2019" name="Int. J. Syst. Evol. Microbiol.">
        <title>The Global Catalogue of Microorganisms (GCM) 10K type strain sequencing project: providing services to taxonomists for standard genome sequencing and annotation.</title>
        <authorList>
            <consortium name="The Broad Institute Genomics Platform"/>
            <consortium name="The Broad Institute Genome Sequencing Center for Infectious Disease"/>
            <person name="Wu L."/>
            <person name="Ma J."/>
        </authorList>
    </citation>
    <scope>NUCLEOTIDE SEQUENCE [LARGE SCALE GENOMIC DNA]</scope>
    <source>
        <strain evidence="3 4">CGMCC 1.10390</strain>
    </source>
</reference>
<dbReference type="AlphaFoldDB" id="A0ABD6DGZ8"/>
<accession>A0ABD6DGZ8</accession>
<keyword evidence="2" id="KW-1133">Transmembrane helix</keyword>
<protein>
    <submittedName>
        <fullName evidence="3">Uncharacterized protein</fullName>
    </submittedName>
</protein>
<keyword evidence="4" id="KW-1185">Reference proteome</keyword>
<gene>
    <name evidence="3" type="ORF">ACFSBL_07860</name>
</gene>
<feature type="transmembrane region" description="Helical" evidence="2">
    <location>
        <begin position="144"/>
        <end position="166"/>
    </location>
</feature>
<feature type="compositionally biased region" description="Acidic residues" evidence="1">
    <location>
        <begin position="1"/>
        <end position="10"/>
    </location>
</feature>